<dbReference type="GO" id="GO:0006950">
    <property type="term" value="P:response to stress"/>
    <property type="evidence" value="ECO:0007669"/>
    <property type="project" value="UniProtKB-ARBA"/>
</dbReference>
<evidence type="ECO:0000313" key="3">
    <source>
        <dbReference type="EMBL" id="KAF2760709.1"/>
    </source>
</evidence>
<dbReference type="PANTHER" id="PTHR23099:SF0">
    <property type="entry name" value="GERM CELL NUCLEAR ACIDIC PROTEIN"/>
    <property type="match status" value="1"/>
</dbReference>
<evidence type="ECO:0000259" key="2">
    <source>
        <dbReference type="SMART" id="SM00731"/>
    </source>
</evidence>
<dbReference type="PANTHER" id="PTHR23099">
    <property type="entry name" value="TRANSCRIPTIONAL REGULATOR"/>
    <property type="match status" value="1"/>
</dbReference>
<name>A0A6A6WEX3_9PEZI</name>
<feature type="compositionally biased region" description="Polar residues" evidence="1">
    <location>
        <begin position="290"/>
        <end position="303"/>
    </location>
</feature>
<feature type="compositionally biased region" description="Basic and acidic residues" evidence="1">
    <location>
        <begin position="78"/>
        <end position="87"/>
    </location>
</feature>
<feature type="region of interest" description="Disordered" evidence="1">
    <location>
        <begin position="241"/>
        <end position="363"/>
    </location>
</feature>
<feature type="region of interest" description="Disordered" evidence="1">
    <location>
        <begin position="29"/>
        <end position="60"/>
    </location>
</feature>
<gene>
    <name evidence="3" type="ORF">EJ05DRAFT_240501</name>
</gene>
<feature type="compositionally biased region" description="Pro residues" evidence="1">
    <location>
        <begin position="320"/>
        <end position="333"/>
    </location>
</feature>
<dbReference type="Pfam" id="PF17283">
    <property type="entry name" value="Zn_ribbon_SprT"/>
    <property type="match status" value="1"/>
</dbReference>
<dbReference type="OrthoDB" id="20772at2759"/>
<reference evidence="3" key="1">
    <citation type="journal article" date="2020" name="Stud. Mycol.">
        <title>101 Dothideomycetes genomes: a test case for predicting lifestyles and emergence of pathogens.</title>
        <authorList>
            <person name="Haridas S."/>
            <person name="Albert R."/>
            <person name="Binder M."/>
            <person name="Bloem J."/>
            <person name="Labutti K."/>
            <person name="Salamov A."/>
            <person name="Andreopoulos B."/>
            <person name="Baker S."/>
            <person name="Barry K."/>
            <person name="Bills G."/>
            <person name="Bluhm B."/>
            <person name="Cannon C."/>
            <person name="Castanera R."/>
            <person name="Culley D."/>
            <person name="Daum C."/>
            <person name="Ezra D."/>
            <person name="Gonzalez J."/>
            <person name="Henrissat B."/>
            <person name="Kuo A."/>
            <person name="Liang C."/>
            <person name="Lipzen A."/>
            <person name="Lutzoni F."/>
            <person name="Magnuson J."/>
            <person name="Mondo S."/>
            <person name="Nolan M."/>
            <person name="Ohm R."/>
            <person name="Pangilinan J."/>
            <person name="Park H.-J."/>
            <person name="Ramirez L."/>
            <person name="Alfaro M."/>
            <person name="Sun H."/>
            <person name="Tritt A."/>
            <person name="Yoshinaga Y."/>
            <person name="Zwiers L.-H."/>
            <person name="Turgeon B."/>
            <person name="Goodwin S."/>
            <person name="Spatafora J."/>
            <person name="Crous P."/>
            <person name="Grigoriev I."/>
        </authorList>
    </citation>
    <scope>NUCLEOTIDE SEQUENCE</scope>
    <source>
        <strain evidence="3">CBS 121739</strain>
    </source>
</reference>
<feature type="compositionally biased region" description="Basic and acidic residues" evidence="1">
    <location>
        <begin position="422"/>
        <end position="431"/>
    </location>
</feature>
<feature type="compositionally biased region" description="Basic and acidic residues" evidence="1">
    <location>
        <begin position="268"/>
        <end position="279"/>
    </location>
</feature>
<protein>
    <recommendedName>
        <fullName evidence="2">SprT-like domain-containing protein</fullName>
    </recommendedName>
</protein>
<dbReference type="Pfam" id="PF10263">
    <property type="entry name" value="SprT-like"/>
    <property type="match status" value="1"/>
</dbReference>
<organism evidence="3 4">
    <name type="scientific">Pseudovirgaria hyperparasitica</name>
    <dbReference type="NCBI Taxonomy" id="470096"/>
    <lineage>
        <taxon>Eukaryota</taxon>
        <taxon>Fungi</taxon>
        <taxon>Dikarya</taxon>
        <taxon>Ascomycota</taxon>
        <taxon>Pezizomycotina</taxon>
        <taxon>Dothideomycetes</taxon>
        <taxon>Dothideomycetes incertae sedis</taxon>
        <taxon>Acrospermales</taxon>
        <taxon>Acrospermaceae</taxon>
        <taxon>Pseudovirgaria</taxon>
    </lineage>
</organism>
<accession>A0A6A6WEX3</accession>
<feature type="compositionally biased region" description="Basic and acidic residues" evidence="1">
    <location>
        <begin position="198"/>
        <end position="207"/>
    </location>
</feature>
<feature type="compositionally biased region" description="Basic and acidic residues" evidence="1">
    <location>
        <begin position="249"/>
        <end position="258"/>
    </location>
</feature>
<feature type="compositionally biased region" description="Acidic residues" evidence="1">
    <location>
        <begin position="208"/>
        <end position="220"/>
    </location>
</feature>
<evidence type="ECO:0000313" key="4">
    <source>
        <dbReference type="Proteomes" id="UP000799437"/>
    </source>
</evidence>
<dbReference type="GeneID" id="54481101"/>
<dbReference type="InterPro" id="IPR006640">
    <property type="entry name" value="SprT-like_domain"/>
</dbReference>
<dbReference type="EMBL" id="ML996567">
    <property type="protein sequence ID" value="KAF2760709.1"/>
    <property type="molecule type" value="Genomic_DNA"/>
</dbReference>
<dbReference type="Proteomes" id="UP000799437">
    <property type="component" value="Unassembled WGS sequence"/>
</dbReference>
<feature type="domain" description="SprT-like" evidence="2">
    <location>
        <begin position="443"/>
        <end position="621"/>
    </location>
</feature>
<proteinExistence type="predicted"/>
<feature type="compositionally biased region" description="Low complexity" evidence="1">
    <location>
        <begin position="37"/>
        <end position="53"/>
    </location>
</feature>
<sequence>MARLRKVIECSSDSDDSLPDLHTLLAVTRIKPQAKNSPSQTSSTSNTHQQQKSPQKLCISSTSSLSEDFSALKVKVPSKLEQRKVSPKDGQVSTVHSPRKQRALKPLNHDHTLLNRLSPVELASKKEKEVSTSRGSQVRKIRKEAILQSSAKKPESRACKSDPKEISVVEEPVKDVGSDSDSDAPVRRRARNSPVKVGTREPPKEHDDTPDDFEFEQTEVEVEETIMCGSDMDEDSFIVHTDSSEDECEDRKVVERPLFRPAKSNKKSLKDISIKDELPARSLYQPPASIRSTVRPGSSSDNNAGAILTFSPPRTRSPRKAPPQEPPTTPPSHSPVRRLVSPKKQRPRIPTPPHGSPSVEGFWDPQLVNEWHDKYSPQKPLVSPHKSLKHRFGTNATSSSPDLIEPPSPTSSPRKRSPQKKTLADSRKEFESRKTELAKSFVEELDHKITQDRLRELTASAGGIKIIWSTKLATTAGRANWRREVFRIRGPSTTSTNGTTTCSTLTTKTLHHASIELSTKVIDCNTRLYNVLAHEFCHLANFMISQVTARPHGAEFKAWASKVSSAFSHLDVVVTTKHTYEIAYKYIWACVGCATEYKRHSKSVDPERHACSVCKGRLVQIQPVPRAGKGPGGERGISEYQRFVKDHFKTVQGECKGLSHGVVMERLGRMYREQKKKEGEEDGRRGVGREKDDELEKVLGGLSLG</sequence>
<feature type="region of interest" description="Disordered" evidence="1">
    <location>
        <begin position="76"/>
        <end position="220"/>
    </location>
</feature>
<feature type="compositionally biased region" description="Basic and acidic residues" evidence="1">
    <location>
        <begin position="152"/>
        <end position="177"/>
    </location>
</feature>
<dbReference type="GO" id="GO:0005634">
    <property type="term" value="C:nucleus"/>
    <property type="evidence" value="ECO:0007669"/>
    <property type="project" value="TreeGrafter"/>
</dbReference>
<dbReference type="SMART" id="SM00731">
    <property type="entry name" value="SprT"/>
    <property type="match status" value="1"/>
</dbReference>
<feature type="region of interest" description="Disordered" evidence="1">
    <location>
        <begin position="375"/>
        <end position="431"/>
    </location>
</feature>
<dbReference type="AlphaFoldDB" id="A0A6A6WEX3"/>
<dbReference type="InterPro" id="IPR035240">
    <property type="entry name" value="SprT_Zn_ribbon"/>
</dbReference>
<evidence type="ECO:0000256" key="1">
    <source>
        <dbReference type="SAM" id="MobiDB-lite"/>
    </source>
</evidence>
<feature type="region of interest" description="Disordered" evidence="1">
    <location>
        <begin position="673"/>
        <end position="693"/>
    </location>
</feature>
<dbReference type="RefSeq" id="XP_033603160.1">
    <property type="nucleotide sequence ID" value="XM_033740047.1"/>
</dbReference>
<keyword evidence="4" id="KW-1185">Reference proteome</keyword>